<keyword evidence="1" id="KW-0539">Nucleus</keyword>
<dbReference type="Gene3D" id="1.10.30.10">
    <property type="entry name" value="High mobility group box domain"/>
    <property type="match status" value="1"/>
</dbReference>
<organism evidence="4 5">
    <name type="scientific">Rhodotorula toruloides</name>
    <name type="common">Yeast</name>
    <name type="synonym">Rhodosporidium toruloides</name>
    <dbReference type="NCBI Taxonomy" id="5286"/>
    <lineage>
        <taxon>Eukaryota</taxon>
        <taxon>Fungi</taxon>
        <taxon>Dikarya</taxon>
        <taxon>Basidiomycota</taxon>
        <taxon>Pucciniomycotina</taxon>
        <taxon>Microbotryomycetes</taxon>
        <taxon>Sporidiobolales</taxon>
        <taxon>Sporidiobolaceae</taxon>
        <taxon>Rhodotorula</taxon>
    </lineage>
</organism>
<proteinExistence type="predicted"/>
<dbReference type="Proteomes" id="UP000199069">
    <property type="component" value="Unassembled WGS sequence"/>
</dbReference>
<feature type="region of interest" description="Disordered" evidence="2">
    <location>
        <begin position="228"/>
        <end position="305"/>
    </location>
</feature>
<dbReference type="GO" id="GO:0005634">
    <property type="term" value="C:nucleus"/>
    <property type="evidence" value="ECO:0007669"/>
    <property type="project" value="UniProtKB-UniRule"/>
</dbReference>
<feature type="domain" description="HMG box" evidence="3">
    <location>
        <begin position="1"/>
        <end position="57"/>
    </location>
</feature>
<dbReference type="GO" id="GO:0003677">
    <property type="term" value="F:DNA binding"/>
    <property type="evidence" value="ECO:0007669"/>
    <property type="project" value="UniProtKB-UniRule"/>
</dbReference>
<dbReference type="AlphaFoldDB" id="A0A0K3CV42"/>
<dbReference type="PROSITE" id="PS50118">
    <property type="entry name" value="HMG_BOX_2"/>
    <property type="match status" value="1"/>
</dbReference>
<feature type="compositionally biased region" description="Basic and acidic residues" evidence="2">
    <location>
        <begin position="43"/>
        <end position="54"/>
    </location>
</feature>
<feature type="region of interest" description="Disordered" evidence="2">
    <location>
        <begin position="396"/>
        <end position="452"/>
    </location>
</feature>
<dbReference type="STRING" id="5286.A0A0K3CV42"/>
<keyword evidence="1" id="KW-0238">DNA-binding</keyword>
<name>A0A0K3CV42_RHOTO</name>
<dbReference type="EMBL" id="CWKI01000016">
    <property type="protein sequence ID" value="CTR11156.1"/>
    <property type="molecule type" value="Genomic_DNA"/>
</dbReference>
<accession>A0A0K3CV42</accession>
<dbReference type="InterPro" id="IPR009071">
    <property type="entry name" value="HMG_box_dom"/>
</dbReference>
<feature type="region of interest" description="Disordered" evidence="2">
    <location>
        <begin position="43"/>
        <end position="95"/>
    </location>
</feature>
<feature type="region of interest" description="Disordered" evidence="2">
    <location>
        <begin position="347"/>
        <end position="369"/>
    </location>
</feature>
<evidence type="ECO:0000256" key="2">
    <source>
        <dbReference type="SAM" id="MobiDB-lite"/>
    </source>
</evidence>
<dbReference type="SMART" id="SM00398">
    <property type="entry name" value="HMG"/>
    <property type="match status" value="1"/>
</dbReference>
<dbReference type="InterPro" id="IPR036910">
    <property type="entry name" value="HMG_box_dom_sf"/>
</dbReference>
<evidence type="ECO:0000256" key="1">
    <source>
        <dbReference type="PROSITE-ProRule" id="PRU00267"/>
    </source>
</evidence>
<feature type="compositionally biased region" description="Low complexity" evidence="2">
    <location>
        <begin position="73"/>
        <end position="91"/>
    </location>
</feature>
<evidence type="ECO:0000313" key="4">
    <source>
        <dbReference type="EMBL" id="CTR11156.1"/>
    </source>
</evidence>
<dbReference type="SUPFAM" id="SSF47095">
    <property type="entry name" value="HMG-box"/>
    <property type="match status" value="1"/>
</dbReference>
<sequence>MLRQMQEDDPGLRKSQGELSKIISEMWRGADPELKQHYEELAKQRKLEHQRAYPDYRYSPAKTQGKASKPKRSVSSGSSRTTRPSLRLSPSQLPRRTTYDAAYHGYVQQQTVGGALGAYDGPAAGDSSSTASSSHGSPAYASLPTPSTAGWTHYGDWSLPASAMATYEGQDNAAHPHFRQLHEPVATSPSTVHPAVLEPHLMPASAPATVTHFPSALGLTMSPHPSVMASYHASQPRAVHRLAAPPQQAPASDPTISSAYAPPSHYLSPPSSAGLSSSYSEPYEHPSALRQAATHPRPATANPQDASNAVYVNQPATSSSWAPHLYERPSPPLVAPQSEMHGAHEYQVTTPEAGGPSNATLYRSPGRTAYDPAATTLQYQSLPPPQHRSLQKSLYDTADSHSHPAHANSYTSAYPAQEYEHYPQDPRQSFSYASHPHASHDSHIYPHPPPSA</sequence>
<feature type="compositionally biased region" description="Low complexity" evidence="2">
    <location>
        <begin position="266"/>
        <end position="281"/>
    </location>
</feature>
<protein>
    <submittedName>
        <fullName evidence="4">FGENESH: predicted gene_16.43 protein</fullName>
    </submittedName>
</protein>
<evidence type="ECO:0000259" key="3">
    <source>
        <dbReference type="PROSITE" id="PS50118"/>
    </source>
</evidence>
<dbReference type="Pfam" id="PF00505">
    <property type="entry name" value="HMG_box"/>
    <property type="match status" value="1"/>
</dbReference>
<feature type="DNA-binding region" description="HMG box" evidence="1">
    <location>
        <begin position="1"/>
        <end position="57"/>
    </location>
</feature>
<reference evidence="4 5" key="1">
    <citation type="submission" date="2015-07" db="EMBL/GenBank/DDBJ databases">
        <authorList>
            <person name="Cajimat M.N.B."/>
            <person name="Milazzo M.L."/>
            <person name="Fulhorst C.F."/>
        </authorList>
    </citation>
    <scope>NUCLEOTIDE SEQUENCE [LARGE SCALE GENOMIC DNA]</scope>
    <source>
        <strain evidence="4">Single colony</strain>
    </source>
</reference>
<evidence type="ECO:0000313" key="5">
    <source>
        <dbReference type="Proteomes" id="UP000199069"/>
    </source>
</evidence>
<feature type="region of interest" description="Disordered" evidence="2">
    <location>
        <begin position="322"/>
        <end position="341"/>
    </location>
</feature>
<gene>
    <name evidence="4" type="primary">FGENESH: predicted gene_16.43</name>
    <name evidence="4" type="ORF">BN2166_0070170</name>
</gene>
<dbReference type="CDD" id="cd01389">
    <property type="entry name" value="HMG-box_ROX1-like"/>
    <property type="match status" value="1"/>
</dbReference>
<keyword evidence="5" id="KW-1185">Reference proteome</keyword>